<keyword evidence="2" id="KW-1185">Reference proteome</keyword>
<name>A0AAE1B7T1_9GAST</name>
<evidence type="ECO:0000313" key="2">
    <source>
        <dbReference type="Proteomes" id="UP001283361"/>
    </source>
</evidence>
<protein>
    <submittedName>
        <fullName evidence="1">Uncharacterized protein</fullName>
    </submittedName>
</protein>
<gene>
    <name evidence="1" type="ORF">RRG08_012847</name>
</gene>
<dbReference type="EMBL" id="JAWDGP010000415">
    <property type="protein sequence ID" value="KAK3800815.1"/>
    <property type="molecule type" value="Genomic_DNA"/>
</dbReference>
<dbReference type="Proteomes" id="UP001283361">
    <property type="component" value="Unassembled WGS sequence"/>
</dbReference>
<evidence type="ECO:0000313" key="1">
    <source>
        <dbReference type="EMBL" id="KAK3800815.1"/>
    </source>
</evidence>
<organism evidence="1 2">
    <name type="scientific">Elysia crispata</name>
    <name type="common">lettuce slug</name>
    <dbReference type="NCBI Taxonomy" id="231223"/>
    <lineage>
        <taxon>Eukaryota</taxon>
        <taxon>Metazoa</taxon>
        <taxon>Spiralia</taxon>
        <taxon>Lophotrochozoa</taxon>
        <taxon>Mollusca</taxon>
        <taxon>Gastropoda</taxon>
        <taxon>Heterobranchia</taxon>
        <taxon>Euthyneura</taxon>
        <taxon>Panpulmonata</taxon>
        <taxon>Sacoglossa</taxon>
        <taxon>Placobranchoidea</taxon>
        <taxon>Plakobranchidae</taxon>
        <taxon>Elysia</taxon>
    </lineage>
</organism>
<accession>A0AAE1B7T1</accession>
<reference evidence="1" key="1">
    <citation type="journal article" date="2023" name="G3 (Bethesda)">
        <title>A reference genome for the long-term kleptoplast-retaining sea slug Elysia crispata morphotype clarki.</title>
        <authorList>
            <person name="Eastman K.E."/>
            <person name="Pendleton A.L."/>
            <person name="Shaikh M.A."/>
            <person name="Suttiyut T."/>
            <person name="Ogas R."/>
            <person name="Tomko P."/>
            <person name="Gavelis G."/>
            <person name="Widhalm J.R."/>
            <person name="Wisecaver J.H."/>
        </authorList>
    </citation>
    <scope>NUCLEOTIDE SEQUENCE</scope>
    <source>
        <strain evidence="1">ECLA1</strain>
    </source>
</reference>
<comment type="caution">
    <text evidence="1">The sequence shown here is derived from an EMBL/GenBank/DDBJ whole genome shotgun (WGS) entry which is preliminary data.</text>
</comment>
<sequence length="72" mass="8018">MLQGLVKDLKSAVVRYRSDLMRTGRGELPKIPEYFETVMGMIGDQKALLNGIEGNEKTQDFALDVSKTSDLV</sequence>
<dbReference type="AlphaFoldDB" id="A0AAE1B7T1"/>
<proteinExistence type="predicted"/>